<evidence type="ECO:0000256" key="6">
    <source>
        <dbReference type="ARBA" id="ARBA00023136"/>
    </source>
</evidence>
<keyword evidence="3" id="KW-0926">Vacuole</keyword>
<feature type="transmembrane region" description="Helical" evidence="8">
    <location>
        <begin position="820"/>
        <end position="841"/>
    </location>
</feature>
<feature type="transmembrane region" description="Helical" evidence="8">
    <location>
        <begin position="540"/>
        <end position="562"/>
    </location>
</feature>
<feature type="transmembrane region" description="Helical" evidence="8">
    <location>
        <begin position="574"/>
        <end position="605"/>
    </location>
</feature>
<feature type="compositionally biased region" description="Basic and acidic residues" evidence="7">
    <location>
        <begin position="212"/>
        <end position="230"/>
    </location>
</feature>
<feature type="region of interest" description="Disordered" evidence="7">
    <location>
        <begin position="110"/>
        <end position="249"/>
    </location>
</feature>
<sequence length="1046" mass="116957">MSFKLIDSSNPVQEENVHKFEIPKEFCKPTGTSGIADSAGNSVMFLSLLSVFSKNWAIAIPTIVSSAICYTNYSPLKCSDATSPLTSLIIMLPMSSLGGTTRMPEEVALKEESKEINEEENTVTRPTRNKRPTQTQKAQFSDSEGESESDDDDSGEEVYEDQNEELEESDEDVDDIDGVDDLEDADDVKDDDEELLSEDDEKSTNKKRKKPTKQDKPKESSKKAKQETPKNTHQGVPACPEPYKAPPGQVSQNTLDFLNCLRHEPCNDRDWLNDEHNNATYKMQYKEFNEFTQEFVTRTIEIDDNMPPYPSKDLFMMTFSKTGRKGACAGYHLMIQPNNRTIFAAGKWQGEKEELQALRDNIVSNSTPLKNIIEGDGFVKYFGSPDPAKRAKGERKNLFGMDDELKVAPKGFAKDHQDIDLLKLRSFIGEHRFDDADVTSPDFMDKLMDIVRVSKPLVDLLNDWMGLTNLFFITMADLESFNDNGNTPDNGSRTLPGDTSGGYSMKNWKAFTPFLGMYRDVSNRIPYYISDWTDAWNYRVIPSTLLIFFANILPALAFAFELQEKTGQYGVNEVLISTFMAAAGFSVLGAQPLTVVGVTGPITVLNTSIYTILNESTGPNPKPNYLQFVGWVYIIAAIMHFLIAIFNLSNWLRRTTNFTCQTFGFLVAFIYLTYGCQIMGRSSEADDPIESLVLSAFLAVTFLAVYHVFIFGNMSPYFFRHARRFLLDYGLPITVVAVSALPYWGRFVEIDCIKLPTVGGFSYTSSERDGWIIAFWNTPPKWVAIAIPFAALLTLLFYFDHQVSAIIGQGSEFKLKKPPGFHWDFFLLGVATLLAGVFGLVAPNGLIPQTPIHTESLVVNESRVVNETVVEEDQVKNEGHSPESTTKQRKIEVPVGVVEQRVTNLAQGGLALAFATGPFLQAVNKIPTGVLAGLFWSLGLHALYGNIITEQASYLLKDKHRTDSNDKYHKVRKSRIWLFLLFELVGFGATYAVTIIPRSAIGFPVIIILLIPFRSHVIPRLGFTQEELDILDGPAASDFTMAGLTL</sequence>
<comment type="subcellular location">
    <subcellularLocation>
        <location evidence="1">Vacuole membrane</location>
        <topology evidence="1">Multi-pass membrane protein</topology>
    </subcellularLocation>
</comment>
<dbReference type="GO" id="GO:0080139">
    <property type="term" value="F:borate efflux transmembrane transporter activity"/>
    <property type="evidence" value="ECO:0007669"/>
    <property type="project" value="TreeGrafter"/>
</dbReference>
<evidence type="ECO:0000256" key="2">
    <source>
        <dbReference type="ARBA" id="ARBA00010993"/>
    </source>
</evidence>
<dbReference type="GO" id="GO:0050801">
    <property type="term" value="P:monoatomic ion homeostasis"/>
    <property type="evidence" value="ECO:0007669"/>
    <property type="project" value="TreeGrafter"/>
</dbReference>
<dbReference type="AlphaFoldDB" id="A0A4T0NRI1"/>
<keyword evidence="4 8" id="KW-0812">Transmembrane</keyword>
<dbReference type="FunFam" id="1.10.287.570:FF:000003">
    <property type="entry name" value="Anion exchange family protein"/>
    <property type="match status" value="1"/>
</dbReference>
<dbReference type="PANTHER" id="PTHR11453">
    <property type="entry name" value="ANION EXCHANGE PROTEIN"/>
    <property type="match status" value="1"/>
</dbReference>
<keyword evidence="6 8" id="KW-0472">Membrane</keyword>
<comment type="caution">
    <text evidence="10">The sequence shown here is derived from an EMBL/GenBank/DDBJ whole genome shotgun (WGS) entry which is preliminary data.</text>
</comment>
<organism evidence="10 11">
    <name type="scientific">Wallemia mellicola</name>
    <dbReference type="NCBI Taxonomy" id="1708541"/>
    <lineage>
        <taxon>Eukaryota</taxon>
        <taxon>Fungi</taxon>
        <taxon>Dikarya</taxon>
        <taxon>Basidiomycota</taxon>
        <taxon>Wallemiomycotina</taxon>
        <taxon>Wallemiomycetes</taxon>
        <taxon>Wallemiales</taxon>
        <taxon>Wallemiaceae</taxon>
        <taxon>Wallemia</taxon>
    </lineage>
</organism>
<feature type="domain" description="Bicarbonate transporter-like transmembrane" evidence="9">
    <location>
        <begin position="513"/>
        <end position="679"/>
    </location>
</feature>
<feature type="transmembrane region" description="Helical" evidence="8">
    <location>
        <begin position="934"/>
        <end position="956"/>
    </location>
</feature>
<name>A0A4T0NRI1_9BASI</name>
<evidence type="ECO:0000256" key="8">
    <source>
        <dbReference type="SAM" id="Phobius"/>
    </source>
</evidence>
<feature type="compositionally biased region" description="Acidic residues" evidence="7">
    <location>
        <begin position="143"/>
        <end position="201"/>
    </location>
</feature>
<feature type="transmembrane region" description="Helical" evidence="8">
    <location>
        <begin position="658"/>
        <end position="680"/>
    </location>
</feature>
<protein>
    <recommendedName>
        <fullName evidence="9">Bicarbonate transporter-like transmembrane domain-containing protein</fullName>
    </recommendedName>
</protein>
<feature type="transmembrane region" description="Helical" evidence="8">
    <location>
        <begin position="726"/>
        <end position="745"/>
    </location>
</feature>
<dbReference type="GO" id="GO:0005452">
    <property type="term" value="F:solute:inorganic anion antiporter activity"/>
    <property type="evidence" value="ECO:0007669"/>
    <property type="project" value="InterPro"/>
</dbReference>
<evidence type="ECO:0000256" key="1">
    <source>
        <dbReference type="ARBA" id="ARBA00004128"/>
    </source>
</evidence>
<evidence type="ECO:0000313" key="11">
    <source>
        <dbReference type="Proteomes" id="UP000307169"/>
    </source>
</evidence>
<feature type="transmembrane region" description="Helical" evidence="8">
    <location>
        <begin position="625"/>
        <end position="646"/>
    </location>
</feature>
<dbReference type="GO" id="GO:0005886">
    <property type="term" value="C:plasma membrane"/>
    <property type="evidence" value="ECO:0007669"/>
    <property type="project" value="TreeGrafter"/>
</dbReference>
<evidence type="ECO:0000256" key="5">
    <source>
        <dbReference type="ARBA" id="ARBA00022989"/>
    </source>
</evidence>
<feature type="transmembrane region" description="Helical" evidence="8">
    <location>
        <begin position="782"/>
        <end position="799"/>
    </location>
</feature>
<dbReference type="EMBL" id="SPRH01000032">
    <property type="protein sequence ID" value="TIB99118.1"/>
    <property type="molecule type" value="Genomic_DNA"/>
</dbReference>
<dbReference type="Proteomes" id="UP000307169">
    <property type="component" value="Unassembled WGS sequence"/>
</dbReference>
<dbReference type="InterPro" id="IPR011531">
    <property type="entry name" value="HCO3_transpt-like_TM_dom"/>
</dbReference>
<dbReference type="GO" id="GO:0005774">
    <property type="term" value="C:vacuolar membrane"/>
    <property type="evidence" value="ECO:0007669"/>
    <property type="project" value="UniProtKB-SubCell"/>
</dbReference>
<dbReference type="InterPro" id="IPR012808">
    <property type="entry name" value="CHP02453"/>
</dbReference>
<evidence type="ECO:0000256" key="4">
    <source>
        <dbReference type="ARBA" id="ARBA00022692"/>
    </source>
</evidence>
<evidence type="ECO:0000256" key="3">
    <source>
        <dbReference type="ARBA" id="ARBA00022554"/>
    </source>
</evidence>
<gene>
    <name evidence="10" type="ORF">E3Q17_02689</name>
</gene>
<feature type="transmembrane region" description="Helical" evidence="8">
    <location>
        <begin position="1000"/>
        <end position="1017"/>
    </location>
</feature>
<dbReference type="Gene3D" id="1.10.287.570">
    <property type="entry name" value="Helical hairpin bin"/>
    <property type="match status" value="1"/>
</dbReference>
<keyword evidence="5 8" id="KW-1133">Transmembrane helix</keyword>
<feature type="transmembrane region" description="Helical" evidence="8">
    <location>
        <begin position="976"/>
        <end position="994"/>
    </location>
</feature>
<feature type="transmembrane region" description="Helical" evidence="8">
    <location>
        <begin position="692"/>
        <end position="714"/>
    </location>
</feature>
<accession>A0A4T0NRI1</accession>
<evidence type="ECO:0000259" key="9">
    <source>
        <dbReference type="Pfam" id="PF00955"/>
    </source>
</evidence>
<dbReference type="PANTHER" id="PTHR11453:SF82">
    <property type="entry name" value="BORON TRANSPORTER 1"/>
    <property type="match status" value="1"/>
</dbReference>
<evidence type="ECO:0000256" key="7">
    <source>
        <dbReference type="SAM" id="MobiDB-lite"/>
    </source>
</evidence>
<dbReference type="Pfam" id="PF00955">
    <property type="entry name" value="HCO3_cotransp"/>
    <property type="match status" value="2"/>
</dbReference>
<comment type="similarity">
    <text evidence="2">Belongs to the anion exchanger (TC 2.A.31) family.</text>
</comment>
<reference evidence="10 11" key="1">
    <citation type="submission" date="2019-03" db="EMBL/GenBank/DDBJ databases">
        <title>Sequencing 25 genomes of Wallemia mellicola.</title>
        <authorList>
            <person name="Gostincar C."/>
        </authorList>
    </citation>
    <scope>NUCLEOTIDE SEQUENCE [LARGE SCALE GENOMIC DNA]</scope>
    <source>
        <strain evidence="10 11">EXF-1262</strain>
    </source>
</reference>
<dbReference type="GO" id="GO:0006820">
    <property type="term" value="P:monoatomic anion transport"/>
    <property type="evidence" value="ECO:0007669"/>
    <property type="project" value="InterPro"/>
</dbReference>
<dbReference type="GO" id="GO:0000324">
    <property type="term" value="C:fungal-type vacuole"/>
    <property type="evidence" value="ECO:0007669"/>
    <property type="project" value="TreeGrafter"/>
</dbReference>
<dbReference type="Pfam" id="PF09365">
    <property type="entry name" value="DUF2461"/>
    <property type="match status" value="1"/>
</dbReference>
<proteinExistence type="inferred from homology"/>
<dbReference type="InterPro" id="IPR003020">
    <property type="entry name" value="HCO3_transpt_euk"/>
</dbReference>
<evidence type="ECO:0000313" key="10">
    <source>
        <dbReference type="EMBL" id="TIB99118.1"/>
    </source>
</evidence>
<feature type="domain" description="Bicarbonate transporter-like transmembrane" evidence="9">
    <location>
        <begin position="691"/>
        <end position="1033"/>
    </location>
</feature>